<feature type="domain" description="LTD" evidence="2">
    <location>
        <begin position="41"/>
        <end position="142"/>
    </location>
</feature>
<evidence type="ECO:0000259" key="2">
    <source>
        <dbReference type="PROSITE" id="PS51841"/>
    </source>
</evidence>
<feature type="chain" id="PRO_5039719969" description="LTD domain-containing protein" evidence="1">
    <location>
        <begin position="37"/>
        <end position="486"/>
    </location>
</feature>
<dbReference type="InterPro" id="IPR006311">
    <property type="entry name" value="TAT_signal"/>
</dbReference>
<dbReference type="Pfam" id="PF00932">
    <property type="entry name" value="LTD"/>
    <property type="match status" value="1"/>
</dbReference>
<feature type="signal peptide" evidence="1">
    <location>
        <begin position="1"/>
        <end position="36"/>
    </location>
</feature>
<reference evidence="3" key="1">
    <citation type="submission" date="2020-09" db="EMBL/GenBank/DDBJ databases">
        <title>Whole genome shotgun sequence of Streptomyces xanthophaeus NBRC 12829.</title>
        <authorList>
            <person name="Komaki H."/>
            <person name="Tamura T."/>
        </authorList>
    </citation>
    <scope>NUCLEOTIDE SEQUENCE</scope>
    <source>
        <strain evidence="3">NBRC 12829</strain>
    </source>
</reference>
<evidence type="ECO:0000313" key="3">
    <source>
        <dbReference type="EMBL" id="GHI85169.1"/>
    </source>
</evidence>
<dbReference type="EMBL" id="BNEE01000006">
    <property type="protein sequence ID" value="GHI85169.1"/>
    <property type="molecule type" value="Genomic_DNA"/>
</dbReference>
<proteinExistence type="predicted"/>
<keyword evidence="1" id="KW-0732">Signal</keyword>
<sequence>MPHLSDDPGKITVTASHARRRRHRLALALVAGPALAAGTLSGAPAHAAPADDVRINEVVTTGDVDDSVELFNKGTSTVDISGWILKDESNSSKYKIASGTTLAPGGFRAFDVHGSFGLGSADKARLFLPDGSTPVDSFSWSAHSGPSWSRCADGAGPFKAAAVTLGAPNACGTGGGGGVTPVAWPGGGSVTTADAADVFGQDLSGLHQEGAVMWAAQNSGKLWRLVRDGSGGWTPDTANGWSSGKTLRFPGGGSGTPDAEGVTLTAAGAAGGVFVSSERNSGSSGTSRLSVLRYDVSGTASTLTATKEWDLTSDLPPVGSNLGLEGITWVPDTHLTGAGFKDASTGAAYDPARYGAHTGGVFFVGVEGTGALHGYVLQDSGAFTRVATVASGLAGVMEVQWEPQASRLWAVCDDTCGGQHRTLRIDASGAFAVSAVHHRPSGMADLNNEGFTVAGADECVGGVKPVHWSDDGNSGGHALRKGTVSC</sequence>
<dbReference type="AlphaFoldDB" id="A0A919GWE8"/>
<evidence type="ECO:0000313" key="4">
    <source>
        <dbReference type="Proteomes" id="UP000600026"/>
    </source>
</evidence>
<name>A0A919GWE8_9ACTN</name>
<dbReference type="InterPro" id="IPR036415">
    <property type="entry name" value="Lamin_tail_dom_sf"/>
</dbReference>
<dbReference type="Gene3D" id="2.60.40.1260">
    <property type="entry name" value="Lamin Tail domain"/>
    <property type="match status" value="1"/>
</dbReference>
<dbReference type="PROSITE" id="PS51318">
    <property type="entry name" value="TAT"/>
    <property type="match status" value="1"/>
</dbReference>
<accession>A0A919GWE8</accession>
<organism evidence="3 4">
    <name type="scientific">Streptomyces xanthophaeus</name>
    <dbReference type="NCBI Taxonomy" id="67385"/>
    <lineage>
        <taxon>Bacteria</taxon>
        <taxon>Bacillati</taxon>
        <taxon>Actinomycetota</taxon>
        <taxon>Actinomycetes</taxon>
        <taxon>Kitasatosporales</taxon>
        <taxon>Streptomycetaceae</taxon>
        <taxon>Streptomyces</taxon>
    </lineage>
</organism>
<evidence type="ECO:0000256" key="1">
    <source>
        <dbReference type="SAM" id="SignalP"/>
    </source>
</evidence>
<dbReference type="InterPro" id="IPR001322">
    <property type="entry name" value="Lamin_tail_dom"/>
</dbReference>
<dbReference type="SUPFAM" id="SSF74853">
    <property type="entry name" value="Lamin A/C globular tail domain"/>
    <property type="match status" value="1"/>
</dbReference>
<dbReference type="PROSITE" id="PS51841">
    <property type="entry name" value="LTD"/>
    <property type="match status" value="1"/>
</dbReference>
<dbReference type="Proteomes" id="UP000600026">
    <property type="component" value="Unassembled WGS sequence"/>
</dbReference>
<comment type="caution">
    <text evidence="3">The sequence shown here is derived from an EMBL/GenBank/DDBJ whole genome shotgun (WGS) entry which is preliminary data.</text>
</comment>
<keyword evidence="4" id="KW-1185">Reference proteome</keyword>
<protein>
    <recommendedName>
        <fullName evidence="2">LTD domain-containing protein</fullName>
    </recommendedName>
</protein>
<gene>
    <name evidence="3" type="ORF">Sxan_25330</name>
</gene>